<dbReference type="KEGG" id="mbet:N8K70_04700"/>
<evidence type="ECO:0000313" key="5">
    <source>
        <dbReference type="EMBL" id="WOF23982.1"/>
    </source>
</evidence>
<reference evidence="5 6" key="1">
    <citation type="submission" date="2023-02" db="EMBL/GenBank/DDBJ databases">
        <title>Microbacterium betulae sp. nov., isolated from birch wood.</title>
        <authorList>
            <person name="Pasciak M."/>
            <person name="Pawlik K.J."/>
            <person name="Martynowski D."/>
            <person name="Laczmanski L."/>
            <person name="Ciekot J."/>
            <person name="Szponar B."/>
            <person name="Wojcik-Fatla A."/>
            <person name="Mackiewicz B."/>
            <person name="Farian E."/>
            <person name="Cholewa G."/>
            <person name="Cholewa A."/>
            <person name="Dutkiewicz J."/>
        </authorList>
    </citation>
    <scope>NUCLEOTIDE SEQUENCE [LARGE SCALE GENOMIC DNA]</scope>
    <source>
        <strain evidence="5 6">AB</strain>
    </source>
</reference>
<evidence type="ECO:0000259" key="4">
    <source>
        <dbReference type="Pfam" id="PF13193"/>
    </source>
</evidence>
<dbReference type="GO" id="GO:0006631">
    <property type="term" value="P:fatty acid metabolic process"/>
    <property type="evidence" value="ECO:0007669"/>
    <property type="project" value="TreeGrafter"/>
</dbReference>
<sequence length="474" mass="51050">MRRSISRILADRAAEAPDEVVVADDDGALTAAQLDEAATRLAHALVREGVRRDDLVTVTLPNGRDFVVACAAIWRAGATPQPASRALSAEERAALEATARPAAAIGRRPETPGIAWFPGVAAPPAAGALPDLAASSWKAPATSGSTGRPKIVMASGPALLDPTRPVAAFLPVRAVQLVAGPLTHSATFTYAFRGLLTGHRLVVLPAFDEHRWIDAVERHGVTWALVVPTMMHRLLRLPSGERAPERVRTIESVLHMGAPCAPGLKRAFLDWLGPERVVEVYAGSESNGLTMIRGDEWIGHPGSVGRPVGGTELQIRRADGTRARPGEEGEVWMRRGAEPAYRYLGAPSRRDDDGWDTLGDVGLLDEEGYLHLLDRVDDVINRGGEKVYPVEIESAIERHPLVRGAVAFGVPDAEWGERIATVVDVADAAVGPGELEAWMRERLGARAPESVRVVHEPVRDDAGKTSRARWRSRL</sequence>
<dbReference type="PANTHER" id="PTHR43201:SF5">
    <property type="entry name" value="MEDIUM-CHAIN ACYL-COA LIGASE ACSF2, MITOCHONDRIAL"/>
    <property type="match status" value="1"/>
</dbReference>
<accession>A0AA97I785</accession>
<organism evidence="5 6">
    <name type="scientific">Microbacterium betulae</name>
    <dbReference type="NCBI Taxonomy" id="2981139"/>
    <lineage>
        <taxon>Bacteria</taxon>
        <taxon>Bacillati</taxon>
        <taxon>Actinomycetota</taxon>
        <taxon>Actinomycetes</taxon>
        <taxon>Micrococcales</taxon>
        <taxon>Microbacteriaceae</taxon>
        <taxon>Microbacterium</taxon>
    </lineage>
</organism>
<dbReference type="InterPro" id="IPR045851">
    <property type="entry name" value="AMP-bd_C_sf"/>
</dbReference>
<dbReference type="InterPro" id="IPR025110">
    <property type="entry name" value="AMP-bd_C"/>
</dbReference>
<feature type="domain" description="AMP-dependent synthetase/ligase" evidence="3">
    <location>
        <begin position="142"/>
        <end position="335"/>
    </location>
</feature>
<dbReference type="InterPro" id="IPR000873">
    <property type="entry name" value="AMP-dep_synth/lig_dom"/>
</dbReference>
<dbReference type="EMBL" id="CP118157">
    <property type="protein sequence ID" value="WOF23982.1"/>
    <property type="molecule type" value="Genomic_DNA"/>
</dbReference>
<evidence type="ECO:0000256" key="1">
    <source>
        <dbReference type="ARBA" id="ARBA00006432"/>
    </source>
</evidence>
<dbReference type="InterPro" id="IPR042099">
    <property type="entry name" value="ANL_N_sf"/>
</dbReference>
<evidence type="ECO:0000259" key="3">
    <source>
        <dbReference type="Pfam" id="PF00501"/>
    </source>
</evidence>
<evidence type="ECO:0000313" key="6">
    <source>
        <dbReference type="Proteomes" id="UP001305498"/>
    </source>
</evidence>
<dbReference type="SUPFAM" id="SSF56801">
    <property type="entry name" value="Acetyl-CoA synthetase-like"/>
    <property type="match status" value="1"/>
</dbReference>
<dbReference type="Proteomes" id="UP001305498">
    <property type="component" value="Chromosome"/>
</dbReference>
<dbReference type="GO" id="GO:0031956">
    <property type="term" value="F:medium-chain fatty acid-CoA ligase activity"/>
    <property type="evidence" value="ECO:0007669"/>
    <property type="project" value="TreeGrafter"/>
</dbReference>
<feature type="domain" description="AMP-dependent synthetase/ligase" evidence="3">
    <location>
        <begin position="10"/>
        <end position="106"/>
    </location>
</feature>
<comment type="similarity">
    <text evidence="1">Belongs to the ATP-dependent AMP-binding enzyme family.</text>
</comment>
<proteinExistence type="inferred from homology"/>
<dbReference type="AlphaFoldDB" id="A0AA97I785"/>
<keyword evidence="2" id="KW-0436">Ligase</keyword>
<name>A0AA97I785_9MICO</name>
<dbReference type="Gene3D" id="3.30.300.30">
    <property type="match status" value="1"/>
</dbReference>
<keyword evidence="6" id="KW-1185">Reference proteome</keyword>
<evidence type="ECO:0000256" key="2">
    <source>
        <dbReference type="ARBA" id="ARBA00022598"/>
    </source>
</evidence>
<gene>
    <name evidence="5" type="ORF">N8K70_04700</name>
</gene>
<dbReference type="Gene3D" id="3.40.50.12780">
    <property type="entry name" value="N-terminal domain of ligase-like"/>
    <property type="match status" value="1"/>
</dbReference>
<dbReference type="RefSeq" id="WP_317140454.1">
    <property type="nucleotide sequence ID" value="NZ_CP118157.1"/>
</dbReference>
<dbReference type="Pfam" id="PF00501">
    <property type="entry name" value="AMP-binding"/>
    <property type="match status" value="2"/>
</dbReference>
<dbReference type="Pfam" id="PF13193">
    <property type="entry name" value="AMP-binding_C"/>
    <property type="match status" value="1"/>
</dbReference>
<dbReference type="PANTHER" id="PTHR43201">
    <property type="entry name" value="ACYL-COA SYNTHETASE"/>
    <property type="match status" value="1"/>
</dbReference>
<protein>
    <submittedName>
        <fullName evidence="5">AMP-binding protein</fullName>
    </submittedName>
</protein>
<feature type="domain" description="AMP-binding enzyme C-terminal" evidence="4">
    <location>
        <begin position="391"/>
        <end position="456"/>
    </location>
</feature>